<name>A0A1N6DQC9_9BACT</name>
<gene>
    <name evidence="1" type="ORF">SAMN04488055_0993</name>
</gene>
<accession>A0A1N6DQC9</accession>
<protein>
    <submittedName>
        <fullName evidence="1">Uncharacterized protein</fullName>
    </submittedName>
</protein>
<organism evidence="1 2">
    <name type="scientific">Chitinophaga niabensis</name>
    <dbReference type="NCBI Taxonomy" id="536979"/>
    <lineage>
        <taxon>Bacteria</taxon>
        <taxon>Pseudomonadati</taxon>
        <taxon>Bacteroidota</taxon>
        <taxon>Chitinophagia</taxon>
        <taxon>Chitinophagales</taxon>
        <taxon>Chitinophagaceae</taxon>
        <taxon>Chitinophaga</taxon>
    </lineage>
</organism>
<reference evidence="1 2" key="1">
    <citation type="submission" date="2016-11" db="EMBL/GenBank/DDBJ databases">
        <authorList>
            <person name="Jaros S."/>
            <person name="Januszkiewicz K."/>
            <person name="Wedrychowicz H."/>
        </authorList>
    </citation>
    <scope>NUCLEOTIDE SEQUENCE [LARGE SCALE GENOMIC DNA]</scope>
    <source>
        <strain evidence="1 2">DSM 24787</strain>
    </source>
</reference>
<evidence type="ECO:0000313" key="1">
    <source>
        <dbReference type="EMBL" id="SIN73009.1"/>
    </source>
</evidence>
<dbReference type="EMBL" id="FSRA01000001">
    <property type="protein sequence ID" value="SIN73009.1"/>
    <property type="molecule type" value="Genomic_DNA"/>
</dbReference>
<dbReference type="RefSeq" id="WP_074238176.1">
    <property type="nucleotide sequence ID" value="NZ_FSRA01000001.1"/>
</dbReference>
<sequence>MFAPRQSTSATSETGLSVARFFGGPTPSGGGTPSFFPAYPHPFEGLFEGAGEDIACLRGLFAEMSTRTWDYLHAAARDGNYLTTLSGLKYIPEDRSDAFGHCWIGCRGTQECGEEATAFYGEAYENAREVMRYVTLGIHDHNSYAEDVYNQRMGRQLAHDNPSGDAFALTYQALVAGQLHFHGHNTGNERGPRVYVCEDIRLGGQLYEVGWRIVPNEFMERF</sequence>
<dbReference type="Proteomes" id="UP000185003">
    <property type="component" value="Unassembled WGS sequence"/>
</dbReference>
<proteinExistence type="predicted"/>
<keyword evidence="2" id="KW-1185">Reference proteome</keyword>
<dbReference type="AlphaFoldDB" id="A0A1N6DQC9"/>
<evidence type="ECO:0000313" key="2">
    <source>
        <dbReference type="Proteomes" id="UP000185003"/>
    </source>
</evidence>